<protein>
    <submittedName>
        <fullName evidence="2">Uncharacterized protein</fullName>
    </submittedName>
</protein>
<evidence type="ECO:0000313" key="2">
    <source>
        <dbReference type="EMBL" id="OJJ57590.1"/>
    </source>
</evidence>
<evidence type="ECO:0000313" key="3">
    <source>
        <dbReference type="Proteomes" id="UP000184356"/>
    </source>
</evidence>
<dbReference type="RefSeq" id="XP_040701396.1">
    <property type="nucleotide sequence ID" value="XM_040845010.1"/>
</dbReference>
<feature type="region of interest" description="Disordered" evidence="1">
    <location>
        <begin position="59"/>
        <end position="81"/>
    </location>
</feature>
<sequence length="309" mass="34978">MGRTDRKGTGDDGNIHLDGIFKPVRHSKFTNFIFDFFFPSVSAGVTRYTNTCVNFKGNSNQNRGGPMHIRQPVPPSPAEQSQFHAISDHASVLSQLPVSEQARIEATDDLSTRPLLERYINARKDSFGWPESKRNNILYPEFMAVLWAYCTPRLLMLGDKPPTKASTGVTSVVFHSILTGWYASQVIKVKPELFPRSRLLGKWDDNIHIDPCAGSMRGNWFHSSGCARWKAACPGALSMVYHLSRPIIWLLIPLMHLMWSGERRRNVWRRKAKTECRRYECCLSVVGTYQSKIDGEVGIAVRKTNGGHR</sequence>
<proteinExistence type="predicted"/>
<keyword evidence="3" id="KW-1185">Reference proteome</keyword>
<accession>A0A1L9TDS9</accession>
<organism evidence="2 3">
    <name type="scientific">Aspergillus sydowii CBS 593.65</name>
    <dbReference type="NCBI Taxonomy" id="1036612"/>
    <lineage>
        <taxon>Eukaryota</taxon>
        <taxon>Fungi</taxon>
        <taxon>Dikarya</taxon>
        <taxon>Ascomycota</taxon>
        <taxon>Pezizomycotina</taxon>
        <taxon>Eurotiomycetes</taxon>
        <taxon>Eurotiomycetidae</taxon>
        <taxon>Eurotiales</taxon>
        <taxon>Aspergillaceae</taxon>
        <taxon>Aspergillus</taxon>
        <taxon>Aspergillus subgen. Nidulantes</taxon>
    </lineage>
</organism>
<reference evidence="3" key="1">
    <citation type="journal article" date="2017" name="Genome Biol.">
        <title>Comparative genomics reveals high biological diversity and specific adaptations in the industrially and medically important fungal genus Aspergillus.</title>
        <authorList>
            <person name="de Vries R.P."/>
            <person name="Riley R."/>
            <person name="Wiebenga A."/>
            <person name="Aguilar-Osorio G."/>
            <person name="Amillis S."/>
            <person name="Uchima C.A."/>
            <person name="Anderluh G."/>
            <person name="Asadollahi M."/>
            <person name="Askin M."/>
            <person name="Barry K."/>
            <person name="Battaglia E."/>
            <person name="Bayram O."/>
            <person name="Benocci T."/>
            <person name="Braus-Stromeyer S.A."/>
            <person name="Caldana C."/>
            <person name="Canovas D."/>
            <person name="Cerqueira G.C."/>
            <person name="Chen F."/>
            <person name="Chen W."/>
            <person name="Choi C."/>
            <person name="Clum A."/>
            <person name="Dos Santos R.A."/>
            <person name="Damasio A.R."/>
            <person name="Diallinas G."/>
            <person name="Emri T."/>
            <person name="Fekete E."/>
            <person name="Flipphi M."/>
            <person name="Freyberg S."/>
            <person name="Gallo A."/>
            <person name="Gournas C."/>
            <person name="Habgood R."/>
            <person name="Hainaut M."/>
            <person name="Harispe M.L."/>
            <person name="Henrissat B."/>
            <person name="Hilden K.S."/>
            <person name="Hope R."/>
            <person name="Hossain A."/>
            <person name="Karabika E."/>
            <person name="Karaffa L."/>
            <person name="Karanyi Z."/>
            <person name="Krasevec N."/>
            <person name="Kuo A."/>
            <person name="Kusch H."/>
            <person name="LaButti K."/>
            <person name="Lagendijk E.L."/>
            <person name="Lapidus A."/>
            <person name="Levasseur A."/>
            <person name="Lindquist E."/>
            <person name="Lipzen A."/>
            <person name="Logrieco A.F."/>
            <person name="MacCabe A."/>
            <person name="Maekelae M.R."/>
            <person name="Malavazi I."/>
            <person name="Melin P."/>
            <person name="Meyer V."/>
            <person name="Mielnichuk N."/>
            <person name="Miskei M."/>
            <person name="Molnar A.P."/>
            <person name="Mule G."/>
            <person name="Ngan C.Y."/>
            <person name="Orejas M."/>
            <person name="Orosz E."/>
            <person name="Ouedraogo J.P."/>
            <person name="Overkamp K.M."/>
            <person name="Park H.-S."/>
            <person name="Perrone G."/>
            <person name="Piumi F."/>
            <person name="Punt P.J."/>
            <person name="Ram A.F."/>
            <person name="Ramon A."/>
            <person name="Rauscher S."/>
            <person name="Record E."/>
            <person name="Riano-Pachon D.M."/>
            <person name="Robert V."/>
            <person name="Roehrig J."/>
            <person name="Ruller R."/>
            <person name="Salamov A."/>
            <person name="Salih N.S."/>
            <person name="Samson R.A."/>
            <person name="Sandor E."/>
            <person name="Sanguinetti M."/>
            <person name="Schuetze T."/>
            <person name="Sepcic K."/>
            <person name="Shelest E."/>
            <person name="Sherlock G."/>
            <person name="Sophianopoulou V."/>
            <person name="Squina F.M."/>
            <person name="Sun H."/>
            <person name="Susca A."/>
            <person name="Todd R.B."/>
            <person name="Tsang A."/>
            <person name="Unkles S.E."/>
            <person name="van de Wiele N."/>
            <person name="van Rossen-Uffink D."/>
            <person name="Oliveira J.V."/>
            <person name="Vesth T.C."/>
            <person name="Visser J."/>
            <person name="Yu J.-H."/>
            <person name="Zhou M."/>
            <person name="Andersen M.R."/>
            <person name="Archer D.B."/>
            <person name="Baker S.E."/>
            <person name="Benoit I."/>
            <person name="Brakhage A.A."/>
            <person name="Braus G.H."/>
            <person name="Fischer R."/>
            <person name="Frisvad J.C."/>
            <person name="Goldman G.H."/>
            <person name="Houbraken J."/>
            <person name="Oakley B."/>
            <person name="Pocsi I."/>
            <person name="Scazzocchio C."/>
            <person name="Seiboth B."/>
            <person name="vanKuyk P.A."/>
            <person name="Wortman J."/>
            <person name="Dyer P.S."/>
            <person name="Grigoriev I.V."/>
        </authorList>
    </citation>
    <scope>NUCLEOTIDE SEQUENCE [LARGE SCALE GENOMIC DNA]</scope>
    <source>
        <strain evidence="3">CBS 593.65</strain>
    </source>
</reference>
<dbReference type="Proteomes" id="UP000184356">
    <property type="component" value="Unassembled WGS sequence"/>
</dbReference>
<name>A0A1L9TDS9_9EURO</name>
<evidence type="ECO:0000256" key="1">
    <source>
        <dbReference type="SAM" id="MobiDB-lite"/>
    </source>
</evidence>
<dbReference type="AlphaFoldDB" id="A0A1L9TDS9"/>
<dbReference type="VEuPathDB" id="FungiDB:ASPSYDRAFT_32729"/>
<dbReference type="EMBL" id="KV878588">
    <property type="protein sequence ID" value="OJJ57590.1"/>
    <property type="molecule type" value="Genomic_DNA"/>
</dbReference>
<dbReference type="GeneID" id="63761083"/>
<gene>
    <name evidence="2" type="ORF">ASPSYDRAFT_32729</name>
</gene>
<dbReference type="OrthoDB" id="10509671at2759"/>